<evidence type="ECO:0000256" key="7">
    <source>
        <dbReference type="PROSITE-ProRule" id="PRU00221"/>
    </source>
</evidence>
<dbReference type="AlphaFoldDB" id="A0ABD3THH3"/>
<dbReference type="GO" id="GO:0005856">
    <property type="term" value="C:cytoskeleton"/>
    <property type="evidence" value="ECO:0007669"/>
    <property type="project" value="UniProtKB-SubCell"/>
</dbReference>
<dbReference type="InterPro" id="IPR001680">
    <property type="entry name" value="WD40_rpt"/>
</dbReference>
<organism evidence="9 10">
    <name type="scientific">Sinanodonta woodiana</name>
    <name type="common">Chinese pond mussel</name>
    <name type="synonym">Anodonta woodiana</name>
    <dbReference type="NCBI Taxonomy" id="1069815"/>
    <lineage>
        <taxon>Eukaryota</taxon>
        <taxon>Metazoa</taxon>
        <taxon>Spiralia</taxon>
        <taxon>Lophotrochozoa</taxon>
        <taxon>Mollusca</taxon>
        <taxon>Bivalvia</taxon>
        <taxon>Autobranchia</taxon>
        <taxon>Heteroconchia</taxon>
        <taxon>Palaeoheterodonta</taxon>
        <taxon>Unionida</taxon>
        <taxon>Unionoidea</taxon>
        <taxon>Unionidae</taxon>
        <taxon>Unioninae</taxon>
        <taxon>Sinanodonta</taxon>
    </lineage>
</organism>
<dbReference type="PROSITE" id="PS50082">
    <property type="entry name" value="WD_REPEATS_2"/>
    <property type="match status" value="1"/>
</dbReference>
<feature type="region of interest" description="Disordered" evidence="8">
    <location>
        <begin position="79"/>
        <end position="100"/>
    </location>
</feature>
<dbReference type="InterPro" id="IPR050687">
    <property type="entry name" value="Dynein_IC"/>
</dbReference>
<dbReference type="SUPFAM" id="SSF50978">
    <property type="entry name" value="WD40 repeat-like"/>
    <property type="match status" value="1"/>
</dbReference>
<dbReference type="Pfam" id="PF00400">
    <property type="entry name" value="WD40"/>
    <property type="match status" value="2"/>
</dbReference>
<gene>
    <name evidence="9" type="ORF">ACJMK2_021922</name>
</gene>
<evidence type="ECO:0000313" key="10">
    <source>
        <dbReference type="Proteomes" id="UP001634394"/>
    </source>
</evidence>
<dbReference type="InterPro" id="IPR015943">
    <property type="entry name" value="WD40/YVTN_repeat-like_dom_sf"/>
</dbReference>
<evidence type="ECO:0000313" key="9">
    <source>
        <dbReference type="EMBL" id="KAL3836494.1"/>
    </source>
</evidence>
<comment type="caution">
    <text evidence="9">The sequence shown here is derived from an EMBL/GenBank/DDBJ whole genome shotgun (WGS) entry which is preliminary data.</text>
</comment>
<feature type="region of interest" description="Disordered" evidence="8">
    <location>
        <begin position="1"/>
        <end position="50"/>
    </location>
</feature>
<dbReference type="FunFam" id="2.130.10.10:FF:000781">
    <property type="entry name" value="Cytoplasmic dynein intermediate chain"/>
    <property type="match status" value="1"/>
</dbReference>
<keyword evidence="5" id="KW-0677">Repeat</keyword>
<evidence type="ECO:0000256" key="1">
    <source>
        <dbReference type="ARBA" id="ARBA00004245"/>
    </source>
</evidence>
<evidence type="ECO:0000256" key="6">
    <source>
        <dbReference type="ARBA" id="ARBA00023212"/>
    </source>
</evidence>
<evidence type="ECO:0000256" key="2">
    <source>
        <dbReference type="ARBA" id="ARBA00011059"/>
    </source>
</evidence>
<protein>
    <recommendedName>
        <fullName evidence="11">Cytoplasmic dynein 1 intermediate chain 2</fullName>
    </recommendedName>
</protein>
<evidence type="ECO:0000256" key="8">
    <source>
        <dbReference type="SAM" id="MobiDB-lite"/>
    </source>
</evidence>
<sequence length="642" mass="72817">MSDRKAELERKKQKLEQMRKERQEKDKMRKTKETDDIISKSKQAPSQDLRVETEELLRDLGIPPSVDAPFVESSEIKRVASPHENSEVSAIQHHSKPGAKVRTKLTVVKVAETSIPPRESVAYSKETQTVGLEPLEKDAKGPWDYYDDDADTDSMDVVQSPTGMRRMPQVEMVPPLQTQEELDYKEEPPGHILRHKRFIERKRRVRELSDEEKKQILMSEDFQSFFMNTTRLMERALAEEVDIFENILYNSGEGRDDALHAGERLKFNRVFFDERWSKHRLVTSLDWSTQYPELLVASYGINEESPHEPDGVALIWNQKFKKSTPDYIFHCQSAVMSCCFAKFHPNLVVGGTYSGQIVLWDNRVYKRTPIQRTPLSASAHTHPVFCVSVVGTQNAHNLISVSNDGKMCSWSLDMLSQPQDSMELQHKQSKAVAVTSLSFLSGDVNNFVVGSEDCSVYTACRHGSKAGISELFEGHQGPVTGVDCHRVPGQIDFSPYFLTSSFDWSVKLWSAKDQKFIHSFEDNSDYVLDVQWSPIHPALFVSGDANGRLDLWNLNLETEVPTATVNMDTNVALNKCQWHQSGHSIAVGDDMGKISIFDVAEDIANPKSDEWSKFVHTLQELRQHAAEREEDSALAGLSSPLR</sequence>
<dbReference type="SMART" id="SM00320">
    <property type="entry name" value="WD40"/>
    <property type="match status" value="6"/>
</dbReference>
<keyword evidence="4 7" id="KW-0853">WD repeat</keyword>
<feature type="repeat" description="WD" evidence="7">
    <location>
        <begin position="520"/>
        <end position="562"/>
    </location>
</feature>
<proteinExistence type="inferred from homology"/>
<evidence type="ECO:0008006" key="11">
    <source>
        <dbReference type="Google" id="ProtNLM"/>
    </source>
</evidence>
<dbReference type="Gene3D" id="2.130.10.10">
    <property type="entry name" value="YVTN repeat-like/Quinoprotein amine dehydrogenase"/>
    <property type="match status" value="2"/>
</dbReference>
<comment type="similarity">
    <text evidence="2">Belongs to the dynein intermediate chain family.</text>
</comment>
<keyword evidence="10" id="KW-1185">Reference proteome</keyword>
<dbReference type="Pfam" id="PF11540">
    <property type="entry name" value="Dynein_IC2"/>
    <property type="match status" value="1"/>
</dbReference>
<reference evidence="9 10" key="1">
    <citation type="submission" date="2024-11" db="EMBL/GenBank/DDBJ databases">
        <title>Chromosome-level genome assembly of the freshwater bivalve Anodonta woodiana.</title>
        <authorList>
            <person name="Chen X."/>
        </authorList>
    </citation>
    <scope>NUCLEOTIDE SEQUENCE [LARGE SCALE GENOMIC DNA]</scope>
    <source>
        <strain evidence="9">MN2024</strain>
        <tissue evidence="9">Gills</tissue>
    </source>
</reference>
<keyword evidence="6" id="KW-0206">Cytoskeleton</keyword>
<dbReference type="EMBL" id="JBJQND010000018">
    <property type="protein sequence ID" value="KAL3836494.1"/>
    <property type="molecule type" value="Genomic_DNA"/>
</dbReference>
<dbReference type="InterPro" id="IPR025956">
    <property type="entry name" value="DYNC1I1/DYNC1I2"/>
</dbReference>
<evidence type="ECO:0000256" key="3">
    <source>
        <dbReference type="ARBA" id="ARBA00022490"/>
    </source>
</evidence>
<evidence type="ECO:0000256" key="5">
    <source>
        <dbReference type="ARBA" id="ARBA00022737"/>
    </source>
</evidence>
<dbReference type="PANTHER" id="PTHR12442:SF22">
    <property type="entry name" value="CYTOPLASMIC DYNEIN 1 INTERMEDIATE CHAIN-RELATED"/>
    <property type="match status" value="1"/>
</dbReference>
<comment type="subcellular location">
    <subcellularLocation>
        <location evidence="1">Cytoplasm</location>
        <location evidence="1">Cytoskeleton</location>
    </subcellularLocation>
</comment>
<accession>A0ABD3THH3</accession>
<name>A0ABD3THH3_SINWO</name>
<evidence type="ECO:0000256" key="4">
    <source>
        <dbReference type="ARBA" id="ARBA00022574"/>
    </source>
</evidence>
<dbReference type="Proteomes" id="UP001634394">
    <property type="component" value="Unassembled WGS sequence"/>
</dbReference>
<dbReference type="PANTHER" id="PTHR12442">
    <property type="entry name" value="DYNEIN INTERMEDIATE CHAIN"/>
    <property type="match status" value="1"/>
</dbReference>
<keyword evidence="3" id="KW-0963">Cytoplasm</keyword>
<feature type="compositionally biased region" description="Basic and acidic residues" evidence="8">
    <location>
        <begin position="1"/>
        <end position="39"/>
    </location>
</feature>
<dbReference type="InterPro" id="IPR036322">
    <property type="entry name" value="WD40_repeat_dom_sf"/>
</dbReference>